<evidence type="ECO:0000313" key="4">
    <source>
        <dbReference type="Proteomes" id="UP001318860"/>
    </source>
</evidence>
<keyword evidence="1" id="KW-0732">Signal</keyword>
<reference evidence="3 4" key="1">
    <citation type="journal article" date="2021" name="Comput. Struct. Biotechnol. J.">
        <title>De novo genome assembly of the potent medicinal plant Rehmannia glutinosa using nanopore technology.</title>
        <authorList>
            <person name="Ma L."/>
            <person name="Dong C."/>
            <person name="Song C."/>
            <person name="Wang X."/>
            <person name="Zheng X."/>
            <person name="Niu Y."/>
            <person name="Chen S."/>
            <person name="Feng W."/>
        </authorList>
    </citation>
    <scope>NUCLEOTIDE SEQUENCE [LARGE SCALE GENOMIC DNA]</scope>
    <source>
        <strain evidence="3">DH-2019</strain>
    </source>
</reference>
<sequence>MGGLVQGAALGAAFDLLFISVLEATQKIARFSSELNRLKSTLCSIKLVIDDIDNFNKILDRPQHETQVFVARLIEGEKLVQRCSKVKWNVFMRLYYSIKLSKLEASLVNFFQINVAALHFRESKRISVVVSNLEEKINEIMTVLKKSEIGGCNFNCLQEIVVGDEKEMLQGIKSVSEPKDSTLLIYARSFKLDLEARCLYESLLCESLLPKKR</sequence>
<accession>A0ABR0U1C2</accession>
<organism evidence="3 4">
    <name type="scientific">Rehmannia glutinosa</name>
    <name type="common">Chinese foxglove</name>
    <dbReference type="NCBI Taxonomy" id="99300"/>
    <lineage>
        <taxon>Eukaryota</taxon>
        <taxon>Viridiplantae</taxon>
        <taxon>Streptophyta</taxon>
        <taxon>Embryophyta</taxon>
        <taxon>Tracheophyta</taxon>
        <taxon>Spermatophyta</taxon>
        <taxon>Magnoliopsida</taxon>
        <taxon>eudicotyledons</taxon>
        <taxon>Gunneridae</taxon>
        <taxon>Pentapetalae</taxon>
        <taxon>asterids</taxon>
        <taxon>lamiids</taxon>
        <taxon>Lamiales</taxon>
        <taxon>Orobanchaceae</taxon>
        <taxon>Rehmannieae</taxon>
        <taxon>Rehmannia</taxon>
    </lineage>
</organism>
<protein>
    <recommendedName>
        <fullName evidence="2">RPW8 domain-containing protein</fullName>
    </recommendedName>
</protein>
<keyword evidence="4" id="KW-1185">Reference proteome</keyword>
<dbReference type="InterPro" id="IPR008808">
    <property type="entry name" value="Powdery_mildew-R_dom"/>
</dbReference>
<feature type="chain" id="PRO_5045357746" description="RPW8 domain-containing protein" evidence="1">
    <location>
        <begin position="25"/>
        <end position="213"/>
    </location>
</feature>
<gene>
    <name evidence="3" type="ORF">DH2020_049965</name>
</gene>
<evidence type="ECO:0000259" key="2">
    <source>
        <dbReference type="PROSITE" id="PS51153"/>
    </source>
</evidence>
<dbReference type="PROSITE" id="PS51153">
    <property type="entry name" value="RPW8"/>
    <property type="match status" value="1"/>
</dbReference>
<name>A0ABR0U1C2_REHGL</name>
<dbReference type="Pfam" id="PF05659">
    <property type="entry name" value="RPW8"/>
    <property type="match status" value="1"/>
</dbReference>
<evidence type="ECO:0000313" key="3">
    <source>
        <dbReference type="EMBL" id="KAK6116289.1"/>
    </source>
</evidence>
<proteinExistence type="predicted"/>
<evidence type="ECO:0000256" key="1">
    <source>
        <dbReference type="SAM" id="SignalP"/>
    </source>
</evidence>
<dbReference type="Proteomes" id="UP001318860">
    <property type="component" value="Unassembled WGS sequence"/>
</dbReference>
<feature type="signal peptide" evidence="1">
    <location>
        <begin position="1"/>
        <end position="24"/>
    </location>
</feature>
<comment type="caution">
    <text evidence="3">The sequence shown here is derived from an EMBL/GenBank/DDBJ whole genome shotgun (WGS) entry which is preliminary data.</text>
</comment>
<feature type="domain" description="RPW8" evidence="2">
    <location>
        <begin position="1"/>
        <end position="149"/>
    </location>
</feature>
<dbReference type="EMBL" id="JABTTQ020003495">
    <property type="protein sequence ID" value="KAK6116289.1"/>
    <property type="molecule type" value="Genomic_DNA"/>
</dbReference>